<evidence type="ECO:0000259" key="2">
    <source>
        <dbReference type="PROSITE" id="PS50110"/>
    </source>
</evidence>
<evidence type="ECO:0000259" key="3">
    <source>
        <dbReference type="PROSITE" id="PS50930"/>
    </source>
</evidence>
<dbReference type="PANTHER" id="PTHR37299:SF1">
    <property type="entry name" value="STAGE 0 SPORULATION PROTEIN A HOMOLOG"/>
    <property type="match status" value="1"/>
</dbReference>
<dbReference type="SUPFAM" id="SSF52172">
    <property type="entry name" value="CheY-like"/>
    <property type="match status" value="1"/>
</dbReference>
<gene>
    <name evidence="4" type="ORF">G9Q97_23050</name>
</gene>
<accession>A0ABX0HD92</accession>
<dbReference type="InterPro" id="IPR011006">
    <property type="entry name" value="CheY-like_superfamily"/>
</dbReference>
<dbReference type="Pfam" id="PF00072">
    <property type="entry name" value="Response_reg"/>
    <property type="match status" value="1"/>
</dbReference>
<keyword evidence="5" id="KW-1185">Reference proteome</keyword>
<dbReference type="PROSITE" id="PS50930">
    <property type="entry name" value="HTH_LYTTR"/>
    <property type="match status" value="1"/>
</dbReference>
<reference evidence="4 5" key="1">
    <citation type="submission" date="2020-03" db="EMBL/GenBank/DDBJ databases">
        <title>Cyclobacterium plantarum sp. nov., a marine bacterium isolated from a coastal-marine wetland.</title>
        <authorList>
            <person name="Sanchez-Porro C."/>
            <person name="Ventosa A."/>
            <person name="Amoozegar M."/>
        </authorList>
    </citation>
    <scope>NUCLEOTIDE SEQUENCE [LARGE SCALE GENOMIC DNA]</scope>
    <source>
        <strain evidence="4 5">GBPx2</strain>
    </source>
</reference>
<evidence type="ECO:0000313" key="5">
    <source>
        <dbReference type="Proteomes" id="UP000649799"/>
    </source>
</evidence>
<organism evidence="4 5">
    <name type="scientific">Cyclobacterium plantarum</name>
    <dbReference type="NCBI Taxonomy" id="2716263"/>
    <lineage>
        <taxon>Bacteria</taxon>
        <taxon>Pseudomonadati</taxon>
        <taxon>Bacteroidota</taxon>
        <taxon>Cytophagia</taxon>
        <taxon>Cytophagales</taxon>
        <taxon>Cyclobacteriaceae</taxon>
        <taxon>Cyclobacterium</taxon>
    </lineage>
</organism>
<dbReference type="Gene3D" id="3.40.50.2300">
    <property type="match status" value="1"/>
</dbReference>
<feature type="domain" description="HTH LytTR-type" evidence="3">
    <location>
        <begin position="144"/>
        <end position="247"/>
    </location>
</feature>
<keyword evidence="1" id="KW-0597">Phosphoprotein</keyword>
<dbReference type="PANTHER" id="PTHR37299">
    <property type="entry name" value="TRANSCRIPTIONAL REGULATOR-RELATED"/>
    <property type="match status" value="1"/>
</dbReference>
<dbReference type="InterPro" id="IPR001789">
    <property type="entry name" value="Sig_transdc_resp-reg_receiver"/>
</dbReference>
<dbReference type="Proteomes" id="UP000649799">
    <property type="component" value="Unassembled WGS sequence"/>
</dbReference>
<protein>
    <submittedName>
        <fullName evidence="4">Response regulator transcription factor</fullName>
    </submittedName>
</protein>
<dbReference type="Pfam" id="PF04397">
    <property type="entry name" value="LytTR"/>
    <property type="match status" value="1"/>
</dbReference>
<evidence type="ECO:0000313" key="4">
    <source>
        <dbReference type="EMBL" id="NHE59694.1"/>
    </source>
</evidence>
<comment type="caution">
    <text evidence="4">The sequence shown here is derived from an EMBL/GenBank/DDBJ whole genome shotgun (WGS) entry which is preliminary data.</text>
</comment>
<dbReference type="SMART" id="SM00850">
    <property type="entry name" value="LytTR"/>
    <property type="match status" value="1"/>
</dbReference>
<name>A0ABX0HD92_9BACT</name>
<dbReference type="RefSeq" id="WP_166151332.1">
    <property type="nucleotide sequence ID" value="NZ_JAANYN010000016.1"/>
</dbReference>
<feature type="domain" description="Response regulatory" evidence="2">
    <location>
        <begin position="3"/>
        <end position="117"/>
    </location>
</feature>
<sequence length="248" mass="27840">MLNAIIIDDEDHCRSRLVNLLEVYANGKVKVLGSFSDTASLDVFLESNVPDVVFLDIELDEEIVFNWLNGKKDPPFALVFTTAHERYAIEAIKANALDYLLKPIDPDELLLTLEKIKSKSDQKPGALSRATEVLPAFHTAKKKIPIPTQEGLVFVELDEISHLQADVNYTVIHFQNKQKITVAKTLKEFESMLQVLGFFRVHNSHLVNLSKVKQFKKGKGGTLILENGSQIDVSTRKKEALLTALRAM</sequence>
<proteinExistence type="predicted"/>
<dbReference type="InterPro" id="IPR007492">
    <property type="entry name" value="LytTR_DNA-bd_dom"/>
</dbReference>
<feature type="modified residue" description="4-aspartylphosphate" evidence="1">
    <location>
        <position position="56"/>
    </location>
</feature>
<evidence type="ECO:0000256" key="1">
    <source>
        <dbReference type="PROSITE-ProRule" id="PRU00169"/>
    </source>
</evidence>
<dbReference type="Gene3D" id="2.40.50.1020">
    <property type="entry name" value="LytTr DNA-binding domain"/>
    <property type="match status" value="1"/>
</dbReference>
<dbReference type="EMBL" id="JAANYN010000016">
    <property type="protein sequence ID" value="NHE59694.1"/>
    <property type="molecule type" value="Genomic_DNA"/>
</dbReference>
<dbReference type="PROSITE" id="PS50110">
    <property type="entry name" value="RESPONSE_REGULATORY"/>
    <property type="match status" value="1"/>
</dbReference>
<dbReference type="InterPro" id="IPR046947">
    <property type="entry name" value="LytR-like"/>
</dbReference>
<dbReference type="SMART" id="SM00448">
    <property type="entry name" value="REC"/>
    <property type="match status" value="1"/>
</dbReference>